<dbReference type="AlphaFoldDB" id="A0A8H3XPP8"/>
<proteinExistence type="predicted"/>
<organism evidence="1 2">
    <name type="scientific">Gigaspora margarita</name>
    <dbReference type="NCBI Taxonomy" id="4874"/>
    <lineage>
        <taxon>Eukaryota</taxon>
        <taxon>Fungi</taxon>
        <taxon>Fungi incertae sedis</taxon>
        <taxon>Mucoromycota</taxon>
        <taxon>Glomeromycotina</taxon>
        <taxon>Glomeromycetes</taxon>
        <taxon>Diversisporales</taxon>
        <taxon>Gigasporaceae</taxon>
        <taxon>Gigaspora</taxon>
    </lineage>
</organism>
<keyword evidence="2" id="KW-1185">Reference proteome</keyword>
<dbReference type="Proteomes" id="UP000439903">
    <property type="component" value="Unassembled WGS sequence"/>
</dbReference>
<sequence>MCQFCNDLQELENKYFFTDDYLKDSQKFNDKYKESLNTNTIYVYAKLKNINMEEKIIQLLSIAYDIKQLIHLNEDKEKQEEKFLPEPIKFSEPKNNPPEQYRSKAWNIVKLEKEEENYINSYSHYISKKDFN</sequence>
<gene>
    <name evidence="1" type="ORF">F8M41_024369</name>
</gene>
<protein>
    <submittedName>
        <fullName evidence="1">Uncharacterized protein</fullName>
    </submittedName>
</protein>
<evidence type="ECO:0000313" key="1">
    <source>
        <dbReference type="EMBL" id="KAF0476691.1"/>
    </source>
</evidence>
<name>A0A8H3XPP8_GIGMA</name>
<dbReference type="EMBL" id="WTPW01000825">
    <property type="protein sequence ID" value="KAF0476691.1"/>
    <property type="molecule type" value="Genomic_DNA"/>
</dbReference>
<comment type="caution">
    <text evidence="1">The sequence shown here is derived from an EMBL/GenBank/DDBJ whole genome shotgun (WGS) entry which is preliminary data.</text>
</comment>
<accession>A0A8H3XPP8</accession>
<evidence type="ECO:0000313" key="2">
    <source>
        <dbReference type="Proteomes" id="UP000439903"/>
    </source>
</evidence>
<reference evidence="1 2" key="1">
    <citation type="journal article" date="2019" name="Environ. Microbiol.">
        <title>At the nexus of three kingdoms: the genome of the mycorrhizal fungus Gigaspora margarita provides insights into plant, endobacterial and fungal interactions.</title>
        <authorList>
            <person name="Venice F."/>
            <person name="Ghignone S."/>
            <person name="Salvioli di Fossalunga A."/>
            <person name="Amselem J."/>
            <person name="Novero M."/>
            <person name="Xianan X."/>
            <person name="Sedzielewska Toro K."/>
            <person name="Morin E."/>
            <person name="Lipzen A."/>
            <person name="Grigoriev I.V."/>
            <person name="Henrissat B."/>
            <person name="Martin F.M."/>
            <person name="Bonfante P."/>
        </authorList>
    </citation>
    <scope>NUCLEOTIDE SEQUENCE [LARGE SCALE GENOMIC DNA]</scope>
    <source>
        <strain evidence="1 2">BEG34</strain>
    </source>
</reference>